<reference evidence="1 2" key="1">
    <citation type="submission" date="2017-02" db="EMBL/GenBank/DDBJ databases">
        <authorList>
            <person name="Peterson S.W."/>
        </authorList>
    </citation>
    <scope>NUCLEOTIDE SEQUENCE [LARGE SCALE GENOMIC DNA]</scope>
    <source>
        <strain evidence="1 2">ATCC 35992</strain>
    </source>
</reference>
<evidence type="ECO:0000313" key="2">
    <source>
        <dbReference type="Proteomes" id="UP000190814"/>
    </source>
</evidence>
<dbReference type="Proteomes" id="UP000190814">
    <property type="component" value="Unassembled WGS sequence"/>
</dbReference>
<dbReference type="RefSeq" id="WP_078766963.1">
    <property type="nucleotide sequence ID" value="NZ_FUXZ01000015.1"/>
</dbReference>
<dbReference type="STRING" id="39495.SAMN02745111_02132"/>
<accession>A0A1T4W134</accession>
<dbReference type="EMBL" id="FUXZ01000015">
    <property type="protein sequence ID" value="SKA70994.1"/>
    <property type="molecule type" value="Genomic_DNA"/>
</dbReference>
<protein>
    <submittedName>
        <fullName evidence="1">Uncharacterized protein</fullName>
    </submittedName>
</protein>
<name>A0A1T4W134_9FIRM</name>
<proteinExistence type="predicted"/>
<evidence type="ECO:0000313" key="1">
    <source>
        <dbReference type="EMBL" id="SKA70994.1"/>
    </source>
</evidence>
<sequence length="110" mass="12969">MKYFVSDNERKNTVYHEFQKESFDGHTFWKSDSISISDDDAYELGILNLFKSVIPNYNDYSEFEIDMALWNCIKQKAQQIGGEVLECILEADQWVEKTYLEYEVFTIIGV</sequence>
<dbReference type="AlphaFoldDB" id="A0A1T4W134"/>
<keyword evidence="2" id="KW-1185">Reference proteome</keyword>
<dbReference type="OrthoDB" id="1821617at2"/>
<gene>
    <name evidence="1" type="ORF">SAMN02745111_02132</name>
</gene>
<organism evidence="1 2">
    <name type="scientific">Eubacterium uniforme</name>
    <dbReference type="NCBI Taxonomy" id="39495"/>
    <lineage>
        <taxon>Bacteria</taxon>
        <taxon>Bacillati</taxon>
        <taxon>Bacillota</taxon>
        <taxon>Clostridia</taxon>
        <taxon>Eubacteriales</taxon>
        <taxon>Eubacteriaceae</taxon>
        <taxon>Eubacterium</taxon>
    </lineage>
</organism>